<comment type="caution">
    <text evidence="7">The sequence shown here is derived from an EMBL/GenBank/DDBJ whole genome shotgun (WGS) entry which is preliminary data.</text>
</comment>
<dbReference type="NCBIfam" id="TIGR02937">
    <property type="entry name" value="sigma70-ECF"/>
    <property type="match status" value="1"/>
</dbReference>
<dbReference type="Proteomes" id="UP001165269">
    <property type="component" value="Unassembled WGS sequence"/>
</dbReference>
<protein>
    <submittedName>
        <fullName evidence="7">Sigma-70 family RNA polymerase sigma factor</fullName>
    </submittedName>
</protein>
<dbReference type="InterPro" id="IPR013249">
    <property type="entry name" value="RNA_pol_sigma70_r4_t2"/>
</dbReference>
<evidence type="ECO:0000256" key="2">
    <source>
        <dbReference type="ARBA" id="ARBA00023015"/>
    </source>
</evidence>
<dbReference type="SUPFAM" id="SSF88946">
    <property type="entry name" value="Sigma2 domain of RNA polymerase sigma factors"/>
    <property type="match status" value="1"/>
</dbReference>
<keyword evidence="8" id="KW-1185">Reference proteome</keyword>
<name>A0ABS9YK67_9ACTN</name>
<evidence type="ECO:0000256" key="3">
    <source>
        <dbReference type="ARBA" id="ARBA00023082"/>
    </source>
</evidence>
<proteinExistence type="inferred from homology"/>
<organism evidence="7 8">
    <name type="scientific">Streptomyces cylindrosporus</name>
    <dbReference type="NCBI Taxonomy" id="2927583"/>
    <lineage>
        <taxon>Bacteria</taxon>
        <taxon>Bacillati</taxon>
        <taxon>Actinomycetota</taxon>
        <taxon>Actinomycetes</taxon>
        <taxon>Kitasatosporales</taxon>
        <taxon>Streptomycetaceae</taxon>
        <taxon>Streptomyces</taxon>
    </lineage>
</organism>
<dbReference type="Gene3D" id="1.10.1740.10">
    <property type="match status" value="1"/>
</dbReference>
<accession>A0ABS9YK67</accession>
<keyword evidence="3" id="KW-0731">Sigma factor</keyword>
<feature type="domain" description="RNA polymerase sigma-70 region 2" evidence="5">
    <location>
        <begin position="34"/>
        <end position="102"/>
    </location>
</feature>
<dbReference type="InterPro" id="IPR036388">
    <property type="entry name" value="WH-like_DNA-bd_sf"/>
</dbReference>
<reference evidence="7" key="1">
    <citation type="submission" date="2022-03" db="EMBL/GenBank/DDBJ databases">
        <title>Streptomyces 7R015 and 7R016 isolated from Barleria lupulina in Thailand.</title>
        <authorList>
            <person name="Kanchanasin P."/>
            <person name="Phongsopitanun W."/>
            <person name="Tanasupawat S."/>
        </authorList>
    </citation>
    <scope>NUCLEOTIDE SEQUENCE</scope>
    <source>
        <strain evidence="7">7R015</strain>
    </source>
</reference>
<evidence type="ECO:0000313" key="7">
    <source>
        <dbReference type="EMBL" id="MCI3277560.1"/>
    </source>
</evidence>
<dbReference type="InterPro" id="IPR013325">
    <property type="entry name" value="RNA_pol_sigma_r2"/>
</dbReference>
<dbReference type="Gene3D" id="1.10.10.10">
    <property type="entry name" value="Winged helix-like DNA-binding domain superfamily/Winged helix DNA-binding domain"/>
    <property type="match status" value="1"/>
</dbReference>
<evidence type="ECO:0000256" key="4">
    <source>
        <dbReference type="ARBA" id="ARBA00023163"/>
    </source>
</evidence>
<dbReference type="PANTHER" id="PTHR43133">
    <property type="entry name" value="RNA POLYMERASE ECF-TYPE SIGMA FACTO"/>
    <property type="match status" value="1"/>
</dbReference>
<keyword evidence="2" id="KW-0805">Transcription regulation</keyword>
<dbReference type="CDD" id="cd06171">
    <property type="entry name" value="Sigma70_r4"/>
    <property type="match status" value="1"/>
</dbReference>
<keyword evidence="4" id="KW-0804">Transcription</keyword>
<comment type="similarity">
    <text evidence="1">Belongs to the sigma-70 factor family. ECF subfamily.</text>
</comment>
<dbReference type="Pfam" id="PF08281">
    <property type="entry name" value="Sigma70_r4_2"/>
    <property type="match status" value="1"/>
</dbReference>
<dbReference type="RefSeq" id="WP_242775387.1">
    <property type="nucleotide sequence ID" value="NZ_JALDAY010000015.1"/>
</dbReference>
<dbReference type="InterPro" id="IPR014284">
    <property type="entry name" value="RNA_pol_sigma-70_dom"/>
</dbReference>
<dbReference type="Pfam" id="PF04542">
    <property type="entry name" value="Sigma70_r2"/>
    <property type="match status" value="1"/>
</dbReference>
<dbReference type="PANTHER" id="PTHR43133:SF57">
    <property type="entry name" value="RNA POLYMERASE SIGMA-70 FACTOR"/>
    <property type="match status" value="1"/>
</dbReference>
<gene>
    <name evidence="7" type="ORF">MQP27_41480</name>
</gene>
<dbReference type="InterPro" id="IPR013324">
    <property type="entry name" value="RNA_pol_sigma_r3/r4-like"/>
</dbReference>
<feature type="domain" description="RNA polymerase sigma factor 70 region 4 type 2" evidence="6">
    <location>
        <begin position="137"/>
        <end position="189"/>
    </location>
</feature>
<sequence length="203" mass="22808">MITEANAIQQDDGTREPALITRAQEGDLDAFGELYAMHRVSVAAFIRQRVGNHRALTEDITAEVFLRAFRKLKTFQWTGKSLRSWLFTIARNIVNDHYKSRATQRLVLFDDMPVLSDHLGVVAPPPEEEILEQAEADALVSAMGKITEQQRRILELRFLQELSVPETAAALGLSEGATKTAQYRALRTLQQNRTLRATYLGAA</sequence>
<dbReference type="InterPro" id="IPR039425">
    <property type="entry name" value="RNA_pol_sigma-70-like"/>
</dbReference>
<dbReference type="EMBL" id="JALDAY010000015">
    <property type="protein sequence ID" value="MCI3277560.1"/>
    <property type="molecule type" value="Genomic_DNA"/>
</dbReference>
<dbReference type="SUPFAM" id="SSF88659">
    <property type="entry name" value="Sigma3 and sigma4 domains of RNA polymerase sigma factors"/>
    <property type="match status" value="1"/>
</dbReference>
<dbReference type="InterPro" id="IPR007627">
    <property type="entry name" value="RNA_pol_sigma70_r2"/>
</dbReference>
<evidence type="ECO:0000259" key="6">
    <source>
        <dbReference type="Pfam" id="PF08281"/>
    </source>
</evidence>
<evidence type="ECO:0000313" key="8">
    <source>
        <dbReference type="Proteomes" id="UP001165269"/>
    </source>
</evidence>
<evidence type="ECO:0000256" key="1">
    <source>
        <dbReference type="ARBA" id="ARBA00010641"/>
    </source>
</evidence>
<evidence type="ECO:0000259" key="5">
    <source>
        <dbReference type="Pfam" id="PF04542"/>
    </source>
</evidence>